<evidence type="ECO:0000313" key="2">
    <source>
        <dbReference type="Proteomes" id="UP000789739"/>
    </source>
</evidence>
<comment type="caution">
    <text evidence="1">The sequence shown here is derived from an EMBL/GenBank/DDBJ whole genome shotgun (WGS) entry which is preliminary data.</text>
</comment>
<reference evidence="1" key="1">
    <citation type="submission" date="2021-06" db="EMBL/GenBank/DDBJ databases">
        <authorList>
            <person name="Kallberg Y."/>
            <person name="Tangrot J."/>
            <person name="Rosling A."/>
        </authorList>
    </citation>
    <scope>NUCLEOTIDE SEQUENCE</scope>
    <source>
        <strain evidence="1">BR232B</strain>
    </source>
</reference>
<keyword evidence="2" id="KW-1185">Reference proteome</keyword>
<name>A0A9N9EEK6_9GLOM</name>
<protein>
    <submittedName>
        <fullName evidence="1">11724_t:CDS:1</fullName>
    </submittedName>
</protein>
<evidence type="ECO:0000313" key="1">
    <source>
        <dbReference type="EMBL" id="CAG8676639.1"/>
    </source>
</evidence>
<accession>A0A9N9EEK6</accession>
<dbReference type="AlphaFoldDB" id="A0A9N9EEK6"/>
<dbReference type="Proteomes" id="UP000789739">
    <property type="component" value="Unassembled WGS sequence"/>
</dbReference>
<dbReference type="OrthoDB" id="2441347at2759"/>
<proteinExistence type="predicted"/>
<dbReference type="EMBL" id="CAJVPI010005987">
    <property type="protein sequence ID" value="CAG8676639.1"/>
    <property type="molecule type" value="Genomic_DNA"/>
</dbReference>
<sequence>SQYRKLLCENRINAFDESVATGQEMSQLDIMTAIQFTADAWARVQQSTITRSWNKTGILPRSLPEVQCNENDEQTIQHLIDCLQVEEP</sequence>
<organism evidence="1 2">
    <name type="scientific">Paraglomus brasilianum</name>
    <dbReference type="NCBI Taxonomy" id="144538"/>
    <lineage>
        <taxon>Eukaryota</taxon>
        <taxon>Fungi</taxon>
        <taxon>Fungi incertae sedis</taxon>
        <taxon>Mucoromycota</taxon>
        <taxon>Glomeromycotina</taxon>
        <taxon>Glomeromycetes</taxon>
        <taxon>Paraglomerales</taxon>
        <taxon>Paraglomeraceae</taxon>
        <taxon>Paraglomus</taxon>
    </lineage>
</organism>
<feature type="non-terminal residue" evidence="1">
    <location>
        <position position="1"/>
    </location>
</feature>
<gene>
    <name evidence="1" type="ORF">PBRASI_LOCUS11583</name>
</gene>
<feature type="non-terminal residue" evidence="1">
    <location>
        <position position="88"/>
    </location>
</feature>